<dbReference type="Gene3D" id="1.25.40.10">
    <property type="entry name" value="Tetratricopeptide repeat domain"/>
    <property type="match status" value="2"/>
</dbReference>
<evidence type="ECO:0000259" key="9">
    <source>
        <dbReference type="PROSITE" id="PS50102"/>
    </source>
</evidence>
<keyword evidence="6" id="KW-0539">Nucleus</keyword>
<evidence type="ECO:0000256" key="8">
    <source>
        <dbReference type="SAM" id="MobiDB-lite"/>
    </source>
</evidence>
<protein>
    <submittedName>
        <fullName evidence="10">RRM_1 domain-containing protein/Lsm_interact domain-containing protein</fullName>
    </submittedName>
</protein>
<evidence type="ECO:0000256" key="1">
    <source>
        <dbReference type="ARBA" id="ARBA00004123"/>
    </source>
</evidence>
<feature type="region of interest" description="Disordered" evidence="8">
    <location>
        <begin position="789"/>
        <end position="883"/>
    </location>
</feature>
<comment type="subcellular location">
    <subcellularLocation>
        <location evidence="1">Nucleus</location>
    </subcellularLocation>
</comment>
<dbReference type="InParanoid" id="A0A1Q3B621"/>
<evidence type="ECO:0000256" key="6">
    <source>
        <dbReference type="ARBA" id="ARBA00023242"/>
    </source>
</evidence>
<keyword evidence="5" id="KW-0508">mRNA splicing</keyword>
<organism evidence="10 11">
    <name type="scientific">Cephalotus follicularis</name>
    <name type="common">Albany pitcher plant</name>
    <dbReference type="NCBI Taxonomy" id="3775"/>
    <lineage>
        <taxon>Eukaryota</taxon>
        <taxon>Viridiplantae</taxon>
        <taxon>Streptophyta</taxon>
        <taxon>Embryophyta</taxon>
        <taxon>Tracheophyta</taxon>
        <taxon>Spermatophyta</taxon>
        <taxon>Magnoliopsida</taxon>
        <taxon>eudicotyledons</taxon>
        <taxon>Gunneridae</taxon>
        <taxon>Pentapetalae</taxon>
        <taxon>rosids</taxon>
        <taxon>fabids</taxon>
        <taxon>Oxalidales</taxon>
        <taxon>Cephalotaceae</taxon>
        <taxon>Cephalotus</taxon>
    </lineage>
</organism>
<sequence>FEFDSNFILNVQALVIIRCIHYSLSIYIIINNKKTRNPEEMEDEKEPETQTLESKDTEMRDAKPKSKSISFNSSNSEDDDDSSSSSDSDSKSVDEAQQNLHLQTLESDLSANPSNYDTHVLYIKLLREMGEIEKLRQAREAMSAIFPLTPAMWQEWANDEASLSTGPEAFSMIEKLYEQGVSDYLSVSLWHDYLSFIREYDPLVRMFSPDGILRARNLFERAIIACGLHVADGNRIWEAYREFEQAIYRTIDEDNVQEKEKQIQRIRSIFHRQLSVPLANLRSVLLAYKAWEVEQGNAINVDSSDLHGISSHVATAYQKALEMYDARVNLEEQISRQDISDTEKFQQYLVYLKFEESSGDPARIQVLYERAVTDFAISTDLWLHYTVYLDKTLKLGNTLKDVYSRATKNCPWVGDFWARYLLCLERCRAPEKEIAAVFEKSLQCTFPTMGEYLDLFVLRVDGLRRRLSLASEAEDVLNYSLIRETFQRASDYLSPHLKNTEALFHMFAYWARLELKLGKDLVASRGVWERLLKICGSMFEAWQGYISMERELGNIKEARSIYKRCYCRRFIGKGSEDICESWLRFERECGTLEEFEYAVQKVTPRMDELRLFGLQQQSMSVAESTDQTENMPKKDVREKRKSGLNMTDEQSPAKRQKVKAQNSKNAKEKDKAQAQNSVEVVKVEEVQTKFDKGGRKENQKKDFASKKKNVYTDQCTAFISNISLQANDEDLRQFFSDVGGVVSIRILHDKFTRKSRGLAYVDFTDDAHLAAAVAKNRQILLGKKLSIARSDPKQRKGESAGRGVPMDRANSNRTGTAGGSTSKEAIEASRKHDDEFQLKGKNTFAMPRNVKPLGVTGNKLKNDEDGDDKPKSNDEFRKLLMKK</sequence>
<feature type="region of interest" description="Disordered" evidence="8">
    <location>
        <begin position="620"/>
        <end position="675"/>
    </location>
</feature>
<dbReference type="Proteomes" id="UP000187406">
    <property type="component" value="Unassembled WGS sequence"/>
</dbReference>
<keyword evidence="3" id="KW-0677">Repeat</keyword>
<dbReference type="InterPro" id="IPR011990">
    <property type="entry name" value="TPR-like_helical_dom_sf"/>
</dbReference>
<dbReference type="Pfam" id="PF00076">
    <property type="entry name" value="RRM_1"/>
    <property type="match status" value="1"/>
</dbReference>
<dbReference type="InterPro" id="IPR012677">
    <property type="entry name" value="Nucleotide-bd_a/b_plait_sf"/>
</dbReference>
<feature type="compositionally biased region" description="Basic and acidic residues" evidence="8">
    <location>
        <begin position="860"/>
        <end position="883"/>
    </location>
</feature>
<dbReference type="PANTHER" id="PTHR17204">
    <property type="entry name" value="PRE-MRNA PROCESSING PROTEIN PRP39-RELATED"/>
    <property type="match status" value="1"/>
</dbReference>
<dbReference type="PROSITE" id="PS50102">
    <property type="entry name" value="RRM"/>
    <property type="match status" value="1"/>
</dbReference>
<dbReference type="PANTHER" id="PTHR17204:SF25">
    <property type="entry name" value="RRM DOMAIN-CONTAINING PROTEIN"/>
    <property type="match status" value="1"/>
</dbReference>
<feature type="compositionally biased region" description="Basic and acidic residues" evidence="8">
    <location>
        <begin position="824"/>
        <end position="838"/>
    </location>
</feature>
<dbReference type="STRING" id="3775.A0A1Q3B621"/>
<dbReference type="InterPro" id="IPR000504">
    <property type="entry name" value="RRM_dom"/>
</dbReference>
<dbReference type="Pfam" id="PF05391">
    <property type="entry name" value="Lsm_interact"/>
    <property type="match status" value="1"/>
</dbReference>
<dbReference type="SUPFAM" id="SSF48452">
    <property type="entry name" value="TPR-like"/>
    <property type="match status" value="1"/>
</dbReference>
<dbReference type="GO" id="GO:0008380">
    <property type="term" value="P:RNA splicing"/>
    <property type="evidence" value="ECO:0007669"/>
    <property type="project" value="UniProtKB-KW"/>
</dbReference>
<feature type="region of interest" description="Disordered" evidence="8">
    <location>
        <begin position="36"/>
        <end position="95"/>
    </location>
</feature>
<dbReference type="EMBL" id="BDDD01000302">
    <property type="protein sequence ID" value="GAV63314.1"/>
    <property type="molecule type" value="Genomic_DNA"/>
</dbReference>
<dbReference type="SMART" id="SM00386">
    <property type="entry name" value="HAT"/>
    <property type="match status" value="8"/>
</dbReference>
<dbReference type="Gene3D" id="3.30.70.330">
    <property type="match status" value="1"/>
</dbReference>
<dbReference type="SUPFAM" id="SSF54928">
    <property type="entry name" value="RNA-binding domain, RBD"/>
    <property type="match status" value="1"/>
</dbReference>
<dbReference type="OrthoDB" id="360390at2759"/>
<evidence type="ECO:0000256" key="4">
    <source>
        <dbReference type="ARBA" id="ARBA00022884"/>
    </source>
</evidence>
<feature type="domain" description="RRM" evidence="9">
    <location>
        <begin position="715"/>
        <end position="792"/>
    </location>
</feature>
<evidence type="ECO:0000256" key="3">
    <source>
        <dbReference type="ARBA" id="ARBA00022737"/>
    </source>
</evidence>
<feature type="compositionally biased region" description="Basic and acidic residues" evidence="8">
    <location>
        <begin position="790"/>
        <end position="799"/>
    </location>
</feature>
<dbReference type="InterPro" id="IPR008669">
    <property type="entry name" value="LSM_interact"/>
</dbReference>
<dbReference type="Pfam" id="PF05843">
    <property type="entry name" value="Suf"/>
    <property type="match status" value="1"/>
</dbReference>
<dbReference type="GO" id="GO:0003723">
    <property type="term" value="F:RNA binding"/>
    <property type="evidence" value="ECO:0007669"/>
    <property type="project" value="UniProtKB-UniRule"/>
</dbReference>
<feature type="compositionally biased region" description="Polar residues" evidence="8">
    <location>
        <begin position="809"/>
        <end position="823"/>
    </location>
</feature>
<keyword evidence="4 7" id="KW-0694">RNA-binding</keyword>
<accession>A0A1Q3B621</accession>
<dbReference type="AlphaFoldDB" id="A0A1Q3B621"/>
<keyword evidence="2" id="KW-0507">mRNA processing</keyword>
<dbReference type="GO" id="GO:0005634">
    <property type="term" value="C:nucleus"/>
    <property type="evidence" value="ECO:0007669"/>
    <property type="project" value="UniProtKB-SubCell"/>
</dbReference>
<feature type="non-terminal residue" evidence="10">
    <location>
        <position position="1"/>
    </location>
</feature>
<keyword evidence="11" id="KW-1185">Reference proteome</keyword>
<evidence type="ECO:0000313" key="11">
    <source>
        <dbReference type="Proteomes" id="UP000187406"/>
    </source>
</evidence>
<feature type="compositionally biased region" description="Polar residues" evidence="8">
    <location>
        <begin position="620"/>
        <end position="630"/>
    </location>
</feature>
<name>A0A1Q3B621_CEPFO</name>
<dbReference type="InterPro" id="IPR008847">
    <property type="entry name" value="Suf"/>
</dbReference>
<proteinExistence type="predicted"/>
<dbReference type="GO" id="GO:0006397">
    <property type="term" value="P:mRNA processing"/>
    <property type="evidence" value="ECO:0007669"/>
    <property type="project" value="UniProtKB-KW"/>
</dbReference>
<evidence type="ECO:0000256" key="7">
    <source>
        <dbReference type="PROSITE-ProRule" id="PRU00176"/>
    </source>
</evidence>
<dbReference type="InterPro" id="IPR035979">
    <property type="entry name" value="RBD_domain_sf"/>
</dbReference>
<evidence type="ECO:0000313" key="10">
    <source>
        <dbReference type="EMBL" id="GAV63314.1"/>
    </source>
</evidence>
<feature type="compositionally biased region" description="Basic and acidic residues" evidence="8">
    <location>
        <begin position="53"/>
        <end position="64"/>
    </location>
</feature>
<comment type="caution">
    <text evidence="10">The sequence shown here is derived from an EMBL/GenBank/DDBJ whole genome shotgun (WGS) entry which is preliminary data.</text>
</comment>
<evidence type="ECO:0000256" key="5">
    <source>
        <dbReference type="ARBA" id="ARBA00023187"/>
    </source>
</evidence>
<dbReference type="SMART" id="SM00360">
    <property type="entry name" value="RRM"/>
    <property type="match status" value="1"/>
</dbReference>
<evidence type="ECO:0000256" key="2">
    <source>
        <dbReference type="ARBA" id="ARBA00022664"/>
    </source>
</evidence>
<reference evidence="11" key="1">
    <citation type="submission" date="2016-04" db="EMBL/GenBank/DDBJ databases">
        <title>Cephalotus genome sequencing.</title>
        <authorList>
            <person name="Fukushima K."/>
            <person name="Hasebe M."/>
            <person name="Fang X."/>
        </authorList>
    </citation>
    <scope>NUCLEOTIDE SEQUENCE [LARGE SCALE GENOMIC DNA]</scope>
    <source>
        <strain evidence="11">cv. St1</strain>
    </source>
</reference>
<gene>
    <name evidence="10" type="ORF">CFOL_v3_06833</name>
</gene>
<dbReference type="FunCoup" id="A0A1Q3B621">
    <property type="interactions" value="3342"/>
</dbReference>
<dbReference type="InterPro" id="IPR003107">
    <property type="entry name" value="HAT"/>
</dbReference>